<keyword evidence="1" id="KW-1133">Transmembrane helix</keyword>
<gene>
    <name evidence="2" type="ORF">AB3U87_06915</name>
</gene>
<evidence type="ECO:0000313" key="3">
    <source>
        <dbReference type="Proteomes" id="UP001605250"/>
    </source>
</evidence>
<feature type="transmembrane region" description="Helical" evidence="1">
    <location>
        <begin position="7"/>
        <end position="25"/>
    </location>
</feature>
<organism evidence="2 3">
    <name type="scientific">Erwinia plantamica</name>
    <dbReference type="NCBI Taxonomy" id="3237104"/>
    <lineage>
        <taxon>Bacteria</taxon>
        <taxon>Pseudomonadati</taxon>
        <taxon>Pseudomonadota</taxon>
        <taxon>Gammaproteobacteria</taxon>
        <taxon>Enterobacterales</taxon>
        <taxon>Erwiniaceae</taxon>
        <taxon>Erwinia</taxon>
    </lineage>
</organism>
<evidence type="ECO:0000256" key="1">
    <source>
        <dbReference type="SAM" id="Phobius"/>
    </source>
</evidence>
<accession>A0ABW7CJL3</accession>
<dbReference type="Proteomes" id="UP001605250">
    <property type="component" value="Unassembled WGS sequence"/>
</dbReference>
<dbReference type="EMBL" id="JBGCUC010000005">
    <property type="protein sequence ID" value="MFG6076095.1"/>
    <property type="molecule type" value="Genomic_DNA"/>
</dbReference>
<proteinExistence type="predicted"/>
<keyword evidence="3" id="KW-1185">Reference proteome</keyword>
<feature type="transmembrane region" description="Helical" evidence="1">
    <location>
        <begin position="45"/>
        <end position="66"/>
    </location>
</feature>
<evidence type="ECO:0008006" key="4">
    <source>
        <dbReference type="Google" id="ProtNLM"/>
    </source>
</evidence>
<evidence type="ECO:0000313" key="2">
    <source>
        <dbReference type="EMBL" id="MFG6076095.1"/>
    </source>
</evidence>
<comment type="caution">
    <text evidence="2">The sequence shown here is derived from an EMBL/GenBank/DDBJ whole genome shotgun (WGS) entry which is preliminary data.</text>
</comment>
<reference evidence="2 3" key="1">
    <citation type="submission" date="2024-07" db="EMBL/GenBank/DDBJ databases">
        <title>Novel bacterial strain Erwinia sp. OPT-41 promoting growth of various crops.</title>
        <authorList>
            <person name="Egorshina A."/>
            <person name="Lukyantsev M.A."/>
            <person name="Golubev S.N."/>
            <person name="Muratova A.Y."/>
            <person name="Bulygina E.A."/>
        </authorList>
    </citation>
    <scope>NUCLEOTIDE SEQUENCE [LARGE SCALE GENOMIC DNA]</scope>
    <source>
        <strain evidence="2 3">OPT-41</strain>
    </source>
</reference>
<keyword evidence="1" id="KW-0472">Membrane</keyword>
<name>A0ABW7CJL3_9GAMM</name>
<keyword evidence="1" id="KW-0812">Transmembrane</keyword>
<sequence>MNVILKIISGIICLIVIALPTIFYVKNFDTPLSGKTEIWGYFGSYVGGIYSSLFGFISVILLVITLKETQKQNRNQTNQSRRDQAISNIVLLTNILKDSFSSIPLVQASTVNESFKWITDNLYRDVKDGCYNHELEIKSWANIRMEKDKGFLEHQMIILKEILKRIENYDEKNTQETLKVLVKGMLTSNQRLWLESYANVWDEDNKKLLSRWPDFAPLEPRLQKLIVPAT</sequence>
<protein>
    <recommendedName>
        <fullName evidence="4">Phage abortive infection protein</fullName>
    </recommendedName>
</protein>
<dbReference type="RefSeq" id="WP_342754775.1">
    <property type="nucleotide sequence ID" value="NZ_JBGCUC010000005.1"/>
</dbReference>